<protein>
    <submittedName>
        <fullName evidence="1">10835_t:CDS:1</fullName>
    </submittedName>
</protein>
<reference evidence="1" key="1">
    <citation type="submission" date="2021-06" db="EMBL/GenBank/DDBJ databases">
        <authorList>
            <person name="Kallberg Y."/>
            <person name="Tangrot J."/>
            <person name="Rosling A."/>
        </authorList>
    </citation>
    <scope>NUCLEOTIDE SEQUENCE</scope>
    <source>
        <strain evidence="1">CL356</strain>
    </source>
</reference>
<comment type="caution">
    <text evidence="1">The sequence shown here is derived from an EMBL/GenBank/DDBJ whole genome shotgun (WGS) entry which is preliminary data.</text>
</comment>
<dbReference type="EMBL" id="CAJVPT010038521">
    <property type="protein sequence ID" value="CAG8720355.1"/>
    <property type="molecule type" value="Genomic_DNA"/>
</dbReference>
<keyword evidence="2" id="KW-1185">Reference proteome</keyword>
<organism evidence="1 2">
    <name type="scientific">Acaulospora colombiana</name>
    <dbReference type="NCBI Taxonomy" id="27376"/>
    <lineage>
        <taxon>Eukaryota</taxon>
        <taxon>Fungi</taxon>
        <taxon>Fungi incertae sedis</taxon>
        <taxon>Mucoromycota</taxon>
        <taxon>Glomeromycotina</taxon>
        <taxon>Glomeromycetes</taxon>
        <taxon>Diversisporales</taxon>
        <taxon>Acaulosporaceae</taxon>
        <taxon>Acaulospora</taxon>
    </lineage>
</organism>
<gene>
    <name evidence="1" type="ORF">ACOLOM_LOCUS11105</name>
</gene>
<dbReference type="Proteomes" id="UP000789525">
    <property type="component" value="Unassembled WGS sequence"/>
</dbReference>
<evidence type="ECO:0000313" key="1">
    <source>
        <dbReference type="EMBL" id="CAG8720355.1"/>
    </source>
</evidence>
<feature type="non-terminal residue" evidence="1">
    <location>
        <position position="362"/>
    </location>
</feature>
<evidence type="ECO:0000313" key="2">
    <source>
        <dbReference type="Proteomes" id="UP000789525"/>
    </source>
</evidence>
<sequence>MFVRGSGSGHSLAQIYLESYFVMLPRTARAGLAARRQFHQSCVALAKPKTQKSSKAIAKVVLAPQPKDVSAEKIANDALALFFLSRRSSLGLTKGKAAQTRHYGTFAFIDKLVLKSENTEGKSPRSTEDREKSRAPEEREKDASELGQNRKESQSERKIDASDKMEDQSKDNKERKEEQLPGGNNGGLTPGQSFLLLVVSAILYAMTSSTTSNLSQKEITWQEFRNSFLDKHLVDRLIVVNRSKVRIVLKGDTTGTTPPQAAQYSYYFSIGSVEAFERKLDAVQDELEIQPSERIPVAYHEEVSALNTILTFAPTILLVSFIWWMSRRANSGAAGGGGIFGIGKSRAKLFNHDTEVKVRFQD</sequence>
<proteinExistence type="predicted"/>
<accession>A0ACA9PTL8</accession>
<name>A0ACA9PTL8_9GLOM</name>